<gene>
    <name evidence="3" type="primary">Acey_s0111.g256</name>
    <name evidence="3" type="ORF">Y032_0111g256</name>
</gene>
<reference evidence="4" key="1">
    <citation type="journal article" date="2015" name="Nat. Genet.">
        <title>The genome and transcriptome of the zoonotic hookworm Ancylostoma ceylanicum identify infection-specific gene families.</title>
        <authorList>
            <person name="Schwarz E.M."/>
            <person name="Hu Y."/>
            <person name="Antoshechkin I."/>
            <person name="Miller M.M."/>
            <person name="Sternberg P.W."/>
            <person name="Aroian R.V."/>
        </authorList>
    </citation>
    <scope>NUCLEOTIDE SEQUENCE</scope>
    <source>
        <strain evidence="4">HY135</strain>
    </source>
</reference>
<evidence type="ECO:0008006" key="5">
    <source>
        <dbReference type="Google" id="ProtNLM"/>
    </source>
</evidence>
<proteinExistence type="predicted"/>
<dbReference type="EMBL" id="JARK01001447">
    <property type="protein sequence ID" value="EYC01034.1"/>
    <property type="molecule type" value="Genomic_DNA"/>
</dbReference>
<dbReference type="AlphaFoldDB" id="A0A016TDQ1"/>
<evidence type="ECO:0000256" key="1">
    <source>
        <dbReference type="SAM" id="Coils"/>
    </source>
</evidence>
<keyword evidence="1" id="KW-0175">Coiled coil</keyword>
<keyword evidence="4" id="KW-1185">Reference proteome</keyword>
<sequence>MMNLRPSRYAGKLNLRQRGVPEANNRWGHMSRGSKSEFNRLQGRERRRCGEADHDAVELQRINDTRAVLAKKIKEHTAAVNSTQDLLSRVEYDDLDTRTELIDTLRRTQTVLEKDTEEQRELELQYRRIQNKRSIEITRPRKRKMVADAVLVPEELTPATDLLTEMETTHNATELFDNTMKKEPQ</sequence>
<evidence type="ECO:0000313" key="3">
    <source>
        <dbReference type="EMBL" id="EYC01034.1"/>
    </source>
</evidence>
<dbReference type="STRING" id="53326.A0A016TDQ1"/>
<accession>A0A016TDQ1</accession>
<comment type="caution">
    <text evidence="3">The sequence shown here is derived from an EMBL/GenBank/DDBJ whole genome shotgun (WGS) entry which is preliminary data.</text>
</comment>
<protein>
    <recommendedName>
        <fullName evidence="5">BMERB domain-containing protein</fullName>
    </recommendedName>
</protein>
<dbReference type="OrthoDB" id="444945at2759"/>
<organism evidence="3 4">
    <name type="scientific">Ancylostoma ceylanicum</name>
    <dbReference type="NCBI Taxonomy" id="53326"/>
    <lineage>
        <taxon>Eukaryota</taxon>
        <taxon>Metazoa</taxon>
        <taxon>Ecdysozoa</taxon>
        <taxon>Nematoda</taxon>
        <taxon>Chromadorea</taxon>
        <taxon>Rhabditida</taxon>
        <taxon>Rhabditina</taxon>
        <taxon>Rhabditomorpha</taxon>
        <taxon>Strongyloidea</taxon>
        <taxon>Ancylostomatidae</taxon>
        <taxon>Ancylostomatinae</taxon>
        <taxon>Ancylostoma</taxon>
    </lineage>
</organism>
<evidence type="ECO:0000313" key="4">
    <source>
        <dbReference type="Proteomes" id="UP000024635"/>
    </source>
</evidence>
<evidence type="ECO:0000256" key="2">
    <source>
        <dbReference type="SAM" id="MobiDB-lite"/>
    </source>
</evidence>
<feature type="coiled-coil region" evidence="1">
    <location>
        <begin position="105"/>
        <end position="132"/>
    </location>
</feature>
<feature type="region of interest" description="Disordered" evidence="2">
    <location>
        <begin position="1"/>
        <end position="37"/>
    </location>
</feature>
<dbReference type="Proteomes" id="UP000024635">
    <property type="component" value="Unassembled WGS sequence"/>
</dbReference>
<name>A0A016TDQ1_9BILA</name>